<evidence type="ECO:0000313" key="3">
    <source>
        <dbReference type="Proteomes" id="UP000002669"/>
    </source>
</evidence>
<dbReference type="VEuPathDB" id="FungiDB:MGYG_05894"/>
<dbReference type="OMA" id="CYPSIDE"/>
<dbReference type="eggNOG" id="ENOG502RNI9">
    <property type="taxonomic scope" value="Eukaryota"/>
</dbReference>
<gene>
    <name evidence="2" type="ORF">MGYG_05894</name>
</gene>
<dbReference type="AlphaFoldDB" id="E4UZV6"/>
<dbReference type="GeneID" id="10026598"/>
<feature type="region of interest" description="Disordered" evidence="1">
    <location>
        <begin position="635"/>
        <end position="661"/>
    </location>
</feature>
<sequence length="849" mass="90015">MPSDANSSPSEYISISDSDSLRVAVSEDIKSLGSSSPEDINSRDSHNSSPADPHRAMHRYLPTTVGPEELKDLIEDLVRPFRTHSTVMEAPASRLSPAAVDAALAPRPAPTSTPGIAGSGDAPAIDAEMPTVATPDLPGLAMSPPLSMMVHPSLEAATGASMVDTSFLDASIADKPVVSCDSRVVGGVSTAPSAGVSSAMATSIPAVSSASDTPSMLIASTSPRTVILDYIRSNTPQQLGATFLATTASTIAPIPAKSATPSLMPPPPVVSQCHKLAFGQPSALRSSVAPSLHSDTSPHTLFGQGIATSSVVSGTSRYSRPPETAVTPWGCQSSSHSPTVNSPPAPSLLVPHNQGMLSSFASPGPFSTRETSHAPGTTTTSFGQPLAPAGLTVPSPRELSLIKVLCDVNTAKLEDNNAMFYFGVICIQEHLAPSLEYLRYFDNKWVVRLKFGGHEVSKQQAYLTKAAATADACRGGLAILKGLMPLWVVPEPPELGVSPNQPRWNSLLACIPDPIYTQYSNFNGYRNEVEVAGLSFFGVEKCYPSIDEAIVGCAHKALHYLLITNGANGELMHGEAKPGALANTVVTAPSLPKKPEPVKVDLTKFPFIPSGGTAALSKRARKRAGKIRGKELALGEVTNTPKKAKGRETQGPQIPTAASATGANSVKVKTVEDTAGSGPGSKLVTPTFFNPSLKAQNPSTNSEVPNAAEFAQAIFFQCRITGSRSTFNKNPCTAREFRIKLKSYGNDLLRVKSICDRLSIHAPDFPVKVFNVKGSPMHFEVDAFFHKDAALRNFKRIGFTKHQSKPEAELLCHQNTVVFLMEVMMGVNQLQSGNWIEEAAMTDRTGFYL</sequence>
<feature type="region of interest" description="Disordered" evidence="1">
    <location>
        <begin position="313"/>
        <end position="348"/>
    </location>
</feature>
<dbReference type="Proteomes" id="UP000002669">
    <property type="component" value="Unassembled WGS sequence"/>
</dbReference>
<proteinExistence type="predicted"/>
<dbReference type="OrthoDB" id="4469495at2759"/>
<feature type="compositionally biased region" description="Polar residues" evidence="1">
    <location>
        <begin position="650"/>
        <end position="661"/>
    </location>
</feature>
<evidence type="ECO:0000256" key="1">
    <source>
        <dbReference type="SAM" id="MobiDB-lite"/>
    </source>
</evidence>
<reference evidence="3" key="1">
    <citation type="journal article" date="2012" name="MBio">
        <title>Comparative genome analysis of Trichophyton rubrum and related dermatophytes reveals candidate genes involved in infection.</title>
        <authorList>
            <person name="Martinez D.A."/>
            <person name="Oliver B.G."/>
            <person name="Graeser Y."/>
            <person name="Goldberg J.M."/>
            <person name="Li W."/>
            <person name="Martinez-Rossi N.M."/>
            <person name="Monod M."/>
            <person name="Shelest E."/>
            <person name="Barton R.C."/>
            <person name="Birch E."/>
            <person name="Brakhage A.A."/>
            <person name="Chen Z."/>
            <person name="Gurr S.J."/>
            <person name="Heiman D."/>
            <person name="Heitman J."/>
            <person name="Kosti I."/>
            <person name="Rossi A."/>
            <person name="Saif S."/>
            <person name="Samalova M."/>
            <person name="Saunders C.W."/>
            <person name="Shea T."/>
            <person name="Summerbell R.C."/>
            <person name="Xu J."/>
            <person name="Young S."/>
            <person name="Zeng Q."/>
            <person name="Birren B.W."/>
            <person name="Cuomo C.A."/>
            <person name="White T.C."/>
        </authorList>
    </citation>
    <scope>NUCLEOTIDE SEQUENCE [LARGE SCALE GENOMIC DNA]</scope>
    <source>
        <strain evidence="3">ATCC MYA-4604 / CBS 118893</strain>
    </source>
</reference>
<feature type="region of interest" description="Disordered" evidence="1">
    <location>
        <begin position="360"/>
        <end position="389"/>
    </location>
</feature>
<organism evidence="3">
    <name type="scientific">Arthroderma gypseum (strain ATCC MYA-4604 / CBS 118893)</name>
    <name type="common">Microsporum gypseum</name>
    <dbReference type="NCBI Taxonomy" id="535722"/>
    <lineage>
        <taxon>Eukaryota</taxon>
        <taxon>Fungi</taxon>
        <taxon>Dikarya</taxon>
        <taxon>Ascomycota</taxon>
        <taxon>Pezizomycotina</taxon>
        <taxon>Eurotiomycetes</taxon>
        <taxon>Eurotiomycetidae</taxon>
        <taxon>Onygenales</taxon>
        <taxon>Arthrodermataceae</taxon>
        <taxon>Nannizzia</taxon>
    </lineage>
</organism>
<feature type="compositionally biased region" description="Polar residues" evidence="1">
    <location>
        <begin position="330"/>
        <end position="340"/>
    </location>
</feature>
<dbReference type="HOGENOM" id="CLU_020271_0_0_1"/>
<accession>E4UZV6</accession>
<dbReference type="EMBL" id="DS989826">
    <property type="protein sequence ID" value="EFR02893.1"/>
    <property type="molecule type" value="Genomic_DNA"/>
</dbReference>
<name>E4UZV6_ARTGP</name>
<keyword evidence="3" id="KW-1185">Reference proteome</keyword>
<feature type="region of interest" description="Disordered" evidence="1">
    <location>
        <begin position="26"/>
        <end position="57"/>
    </location>
</feature>
<dbReference type="RefSeq" id="XP_003171347.1">
    <property type="nucleotide sequence ID" value="XM_003171299.1"/>
</dbReference>
<protein>
    <submittedName>
        <fullName evidence="2">Uncharacterized protein</fullName>
    </submittedName>
</protein>
<dbReference type="InParanoid" id="E4UZV6"/>
<feature type="compositionally biased region" description="Polar residues" evidence="1">
    <location>
        <begin position="374"/>
        <end position="383"/>
    </location>
</feature>
<evidence type="ECO:0000313" key="2">
    <source>
        <dbReference type="EMBL" id="EFR02893.1"/>
    </source>
</evidence>